<dbReference type="EMBL" id="CP084166">
    <property type="protein sequence ID" value="UJG41556.1"/>
    <property type="molecule type" value="Genomic_DNA"/>
</dbReference>
<protein>
    <submittedName>
        <fullName evidence="2">UDP-N-acetylglucosamine 2-epimerase (Non-hydrolyzing)</fullName>
        <ecNumber evidence="2">5.1.3.14</ecNumber>
    </submittedName>
</protein>
<dbReference type="Pfam" id="PF02350">
    <property type="entry name" value="Epimerase_2"/>
    <property type="match status" value="1"/>
</dbReference>
<accession>A0A9Y1BMJ5</accession>
<dbReference type="EC" id="5.1.3.14" evidence="2"/>
<dbReference type="Proteomes" id="UP001201020">
    <property type="component" value="Chromosome"/>
</dbReference>
<dbReference type="PANTHER" id="PTHR43174">
    <property type="entry name" value="UDP-N-ACETYLGLUCOSAMINE 2-EPIMERASE"/>
    <property type="match status" value="1"/>
</dbReference>
<dbReference type="InterPro" id="IPR003331">
    <property type="entry name" value="UDP_GlcNAc_Epimerase_2_dom"/>
</dbReference>
<feature type="domain" description="UDP-N-acetylglucosamine 2-epimerase" evidence="1">
    <location>
        <begin position="25"/>
        <end position="360"/>
    </location>
</feature>
<dbReference type="SUPFAM" id="SSF53756">
    <property type="entry name" value="UDP-Glycosyltransferase/glycogen phosphorylase"/>
    <property type="match status" value="1"/>
</dbReference>
<dbReference type="AlphaFoldDB" id="A0A9Y1BMJ5"/>
<dbReference type="PANTHER" id="PTHR43174:SF1">
    <property type="entry name" value="UDP-N-ACETYLGLUCOSAMINE 2-EPIMERASE"/>
    <property type="match status" value="1"/>
</dbReference>
<dbReference type="NCBIfam" id="TIGR00236">
    <property type="entry name" value="wecB"/>
    <property type="match status" value="1"/>
</dbReference>
<dbReference type="InterPro" id="IPR029767">
    <property type="entry name" value="WecB-like"/>
</dbReference>
<organism evidence="2">
    <name type="scientific">Candidatus Heimdallarchaeum aukensis</name>
    <dbReference type="NCBI Taxonomy" id="2876573"/>
    <lineage>
        <taxon>Archaea</taxon>
        <taxon>Promethearchaeati</taxon>
        <taxon>Candidatus Heimdallarchaeota</taxon>
        <taxon>Candidatus Heimdallarchaeia (ex Rinke et al. 2021) (nom. nud.)</taxon>
        <taxon>Candidatus Heimdallarchaeales</taxon>
        <taxon>Candidatus Heimdallarchaeaceae</taxon>
        <taxon>Candidatus Heimdallarchaeum</taxon>
    </lineage>
</organism>
<sequence>MKVFIISGARPQFIKLSPIIQDMLEEPKMDFYHLHTGQHFDENMSSIFFQELSLPPPDVNLNIHSQTHAQLVGNMMIKIEEKLKEEDPDAVLVPGDTDSTLAGALAASKLQYPVIHLESGLRSYDFRMPEEINRKLTDHISRMLITTSMTASENLLKEGINKRWIFETGDTMVDAILRNVKKAKKQSSILKKLGLKSKEYFLLTLHRKENVDNKGRLKTILETLNEVEETIVYPVHPRTKNRIKDYNLGDLIENENIITIDPTGYLDFISLEVNSMSILTDSGGIQKEALTLNVPCITLRDNTEWIETLEIGANQLVGAEKERIKSAIKQIKDNLDHYKNINWENPYGDGKSSTKIVNEIIKRYEEHELEIETNIMI</sequence>
<gene>
    <name evidence="2" type="primary">wecB</name>
    <name evidence="2" type="ORF">K9W45_03595</name>
</gene>
<proteinExistence type="predicted"/>
<evidence type="ECO:0000259" key="1">
    <source>
        <dbReference type="Pfam" id="PF02350"/>
    </source>
</evidence>
<dbReference type="Gene3D" id="3.40.50.2000">
    <property type="entry name" value="Glycogen Phosphorylase B"/>
    <property type="match status" value="2"/>
</dbReference>
<dbReference type="CDD" id="cd03786">
    <property type="entry name" value="GTB_UDP-GlcNAc_2-Epimerase"/>
    <property type="match status" value="1"/>
</dbReference>
<reference evidence="2" key="1">
    <citation type="journal article" date="2022" name="Nat. Microbiol.">
        <title>Unique mobile elements and scalable gene flow at the prokaryote-eukaryote boundary revealed by circularized Asgard archaea genomes.</title>
        <authorList>
            <person name="Wu F."/>
            <person name="Speth D.R."/>
            <person name="Philosof A."/>
            <person name="Cremiere A."/>
            <person name="Narayanan A."/>
            <person name="Barco R.A."/>
            <person name="Connon S.A."/>
            <person name="Amend J.P."/>
            <person name="Antoshechkin I.A."/>
            <person name="Orphan V.J."/>
        </authorList>
    </citation>
    <scope>NUCLEOTIDE SEQUENCE</scope>
    <source>
        <strain evidence="2">PM71</strain>
    </source>
</reference>
<evidence type="ECO:0000313" key="2">
    <source>
        <dbReference type="EMBL" id="UJG41556.1"/>
    </source>
</evidence>
<name>A0A9Y1BMJ5_9ARCH</name>
<dbReference type="GO" id="GO:0008761">
    <property type="term" value="F:UDP-N-acetylglucosamine 2-epimerase activity"/>
    <property type="evidence" value="ECO:0007669"/>
    <property type="project" value="UniProtKB-EC"/>
</dbReference>
<keyword evidence="2" id="KW-0413">Isomerase</keyword>